<reference evidence="1" key="1">
    <citation type="journal article" date="2014" name="Front. Microbiol.">
        <title>High frequency of phylogenetically diverse reductive dehalogenase-homologous genes in deep subseafloor sedimentary metagenomes.</title>
        <authorList>
            <person name="Kawai M."/>
            <person name="Futagami T."/>
            <person name="Toyoda A."/>
            <person name="Takaki Y."/>
            <person name="Nishi S."/>
            <person name="Hori S."/>
            <person name="Arai W."/>
            <person name="Tsubouchi T."/>
            <person name="Morono Y."/>
            <person name="Uchiyama I."/>
            <person name="Ito T."/>
            <person name="Fujiyama A."/>
            <person name="Inagaki F."/>
            <person name="Takami H."/>
        </authorList>
    </citation>
    <scope>NUCLEOTIDE SEQUENCE</scope>
    <source>
        <strain evidence="1">Expedition CK06-06</strain>
    </source>
</reference>
<protein>
    <submittedName>
        <fullName evidence="1">Uncharacterized protein</fullName>
    </submittedName>
</protein>
<dbReference type="EMBL" id="BART01028139">
    <property type="protein sequence ID" value="GAH01555.1"/>
    <property type="molecule type" value="Genomic_DNA"/>
</dbReference>
<dbReference type="Gene3D" id="6.20.50.100">
    <property type="match status" value="1"/>
</dbReference>
<dbReference type="AlphaFoldDB" id="X1CZX2"/>
<organism evidence="1">
    <name type="scientific">marine sediment metagenome</name>
    <dbReference type="NCBI Taxonomy" id="412755"/>
    <lineage>
        <taxon>unclassified sequences</taxon>
        <taxon>metagenomes</taxon>
        <taxon>ecological metagenomes</taxon>
    </lineage>
</organism>
<proteinExistence type="predicted"/>
<accession>X1CZX2</accession>
<sequence length="253" mass="25930">AGTPDATKYLRGDNAWEPITAIPGTYTWTVSDGTNSTAVASGETVTFSGTANEIEVAESGRTVTIGLPNDVTITNNLTVGGTGNFTGQVTIPILPAASTDAASKDYVDNAVVGGLVYQGGYDAATNTPDLTTSPNSILKGWTYTVTADGTFFGEQLRVGDVLIAEVNDPSALTDWTTVQNNIDLASLTQVGIGNVNAADSVADPAPELDGLSVTYSSGTAIVGLDIANLTTQSPANNALAFIPFTSRVSLGFI</sequence>
<gene>
    <name evidence="1" type="ORF">S01H4_49693</name>
</gene>
<evidence type="ECO:0000313" key="1">
    <source>
        <dbReference type="EMBL" id="GAH01555.1"/>
    </source>
</evidence>
<comment type="caution">
    <text evidence="1">The sequence shown here is derived from an EMBL/GenBank/DDBJ whole genome shotgun (WGS) entry which is preliminary data.</text>
</comment>
<feature type="non-terminal residue" evidence="1">
    <location>
        <position position="1"/>
    </location>
</feature>
<name>X1CZX2_9ZZZZ</name>